<sequence length="70" mass="7686">MEVSTKDAIHQNGNGALHGPMNGLCIKSTVAARQYQHGHDPLNWGEAAESMTGSHLDEVKRMVTEFRKPV</sequence>
<reference evidence="2 3" key="1">
    <citation type="submission" date="2017-11" db="EMBL/GenBank/DDBJ databases">
        <title>De-novo sequencing of pomegranate (Punica granatum L.) genome.</title>
        <authorList>
            <person name="Akparov Z."/>
            <person name="Amiraslanov A."/>
            <person name="Hajiyeva S."/>
            <person name="Abbasov M."/>
            <person name="Kaur K."/>
            <person name="Hamwieh A."/>
            <person name="Solovyev V."/>
            <person name="Salamov A."/>
            <person name="Braich B."/>
            <person name="Kosarev P."/>
            <person name="Mahmoud A."/>
            <person name="Hajiyev E."/>
            <person name="Babayeva S."/>
            <person name="Izzatullayeva V."/>
            <person name="Mammadov A."/>
            <person name="Mammadov A."/>
            <person name="Sharifova S."/>
            <person name="Ojaghi J."/>
            <person name="Eynullazada K."/>
            <person name="Bayramov B."/>
            <person name="Abdulazimova A."/>
            <person name="Shahmuradov I."/>
        </authorList>
    </citation>
    <scope>NUCLEOTIDE SEQUENCE [LARGE SCALE GENOMIC DNA]</scope>
    <source>
        <strain evidence="3">cv. AG2017</strain>
        <tissue evidence="2">Leaf</tissue>
    </source>
</reference>
<comment type="caution">
    <text evidence="2">The sequence shown here is derived from an EMBL/GenBank/DDBJ whole genome shotgun (WGS) entry which is preliminary data.</text>
</comment>
<organism evidence="2 3">
    <name type="scientific">Punica granatum</name>
    <name type="common">Pomegranate</name>
    <dbReference type="NCBI Taxonomy" id="22663"/>
    <lineage>
        <taxon>Eukaryota</taxon>
        <taxon>Viridiplantae</taxon>
        <taxon>Streptophyta</taxon>
        <taxon>Embryophyta</taxon>
        <taxon>Tracheophyta</taxon>
        <taxon>Spermatophyta</taxon>
        <taxon>Magnoliopsida</taxon>
        <taxon>eudicotyledons</taxon>
        <taxon>Gunneridae</taxon>
        <taxon>Pentapetalae</taxon>
        <taxon>rosids</taxon>
        <taxon>malvids</taxon>
        <taxon>Myrtales</taxon>
        <taxon>Lythraceae</taxon>
        <taxon>Punica</taxon>
    </lineage>
</organism>
<feature type="region of interest" description="Disordered" evidence="1">
    <location>
        <begin position="1"/>
        <end position="20"/>
    </location>
</feature>
<accession>A0A2I0KI39</accession>
<gene>
    <name evidence="2" type="ORF">CRG98_011430</name>
</gene>
<evidence type="ECO:0000313" key="3">
    <source>
        <dbReference type="Proteomes" id="UP000233551"/>
    </source>
</evidence>
<keyword evidence="3" id="KW-1185">Reference proteome</keyword>
<dbReference type="STRING" id="22663.A0A2I0KI39"/>
<feature type="non-terminal residue" evidence="2">
    <location>
        <position position="70"/>
    </location>
</feature>
<dbReference type="Proteomes" id="UP000233551">
    <property type="component" value="Unassembled WGS sequence"/>
</dbReference>
<dbReference type="AlphaFoldDB" id="A0A2I0KI39"/>
<evidence type="ECO:0000256" key="1">
    <source>
        <dbReference type="SAM" id="MobiDB-lite"/>
    </source>
</evidence>
<name>A0A2I0KI39_PUNGR</name>
<dbReference type="EMBL" id="PGOL01000570">
    <property type="protein sequence ID" value="PKI68131.1"/>
    <property type="molecule type" value="Genomic_DNA"/>
</dbReference>
<protein>
    <submittedName>
        <fullName evidence="2">Uncharacterized protein</fullName>
    </submittedName>
</protein>
<evidence type="ECO:0000313" key="2">
    <source>
        <dbReference type="EMBL" id="PKI68131.1"/>
    </source>
</evidence>
<proteinExistence type="predicted"/>